<protein>
    <recommendedName>
        <fullName evidence="4">Cardiolipin synthase N-terminal domain-containing protein</fullName>
    </recommendedName>
</protein>
<keyword evidence="1" id="KW-1133">Transmembrane helix</keyword>
<keyword evidence="1" id="KW-0472">Membrane</keyword>
<evidence type="ECO:0000313" key="2">
    <source>
        <dbReference type="EMBL" id="MBC8534411.1"/>
    </source>
</evidence>
<organism evidence="2 3">
    <name type="scientific">Yeguia hominis</name>
    <dbReference type="NCBI Taxonomy" id="2763662"/>
    <lineage>
        <taxon>Bacteria</taxon>
        <taxon>Bacillati</taxon>
        <taxon>Bacillota</taxon>
        <taxon>Clostridia</taxon>
        <taxon>Eubacteriales</taxon>
        <taxon>Yeguiaceae</taxon>
        <taxon>Yeguia</taxon>
    </lineage>
</organism>
<gene>
    <name evidence="2" type="ORF">IAG03_10515</name>
</gene>
<keyword evidence="3" id="KW-1185">Reference proteome</keyword>
<evidence type="ECO:0008006" key="4">
    <source>
        <dbReference type="Google" id="ProtNLM"/>
    </source>
</evidence>
<feature type="transmembrane region" description="Helical" evidence="1">
    <location>
        <begin position="45"/>
        <end position="65"/>
    </location>
</feature>
<comment type="caution">
    <text evidence="2">The sequence shown here is derived from an EMBL/GenBank/DDBJ whole genome shotgun (WGS) entry which is preliminary data.</text>
</comment>
<evidence type="ECO:0000256" key="1">
    <source>
        <dbReference type="SAM" id="Phobius"/>
    </source>
</evidence>
<dbReference type="EMBL" id="JACRSN010000016">
    <property type="protein sequence ID" value="MBC8534411.1"/>
    <property type="molecule type" value="Genomic_DNA"/>
</dbReference>
<dbReference type="RefSeq" id="WP_249319992.1">
    <property type="nucleotide sequence ID" value="NZ_JACRSN010000016.1"/>
</dbReference>
<reference evidence="2" key="1">
    <citation type="submission" date="2020-08" db="EMBL/GenBank/DDBJ databases">
        <title>Genome public.</title>
        <authorList>
            <person name="Liu C."/>
            <person name="Sun Q."/>
        </authorList>
    </citation>
    <scope>NUCLEOTIDE SEQUENCE</scope>
    <source>
        <strain evidence="2">NSJ-40</strain>
    </source>
</reference>
<feature type="transmembrane region" description="Helical" evidence="1">
    <location>
        <begin position="7"/>
        <end position="33"/>
    </location>
</feature>
<dbReference type="AlphaFoldDB" id="A0A926HTE9"/>
<feature type="transmembrane region" description="Helical" evidence="1">
    <location>
        <begin position="118"/>
        <end position="141"/>
    </location>
</feature>
<proteinExistence type="predicted"/>
<keyword evidence="1" id="KW-0812">Transmembrane</keyword>
<dbReference type="Proteomes" id="UP000651482">
    <property type="component" value="Unassembled WGS sequence"/>
</dbReference>
<sequence length="149" mass="16384">MSVANVFVGFWILISVDVLLSFGLQIMLALAVFYDAKARGNSEPLMWALLVGLLGLVPGVIYLCMRDSAKNRMIVCPQCHAVHAIGLPNCPQCGVYNPYCYPFCNPEIPMYAKKAKTFFIIAMILLAVTVIVMFVAMWIMIVGMVSQAG</sequence>
<name>A0A926HTE9_9FIRM</name>
<evidence type="ECO:0000313" key="3">
    <source>
        <dbReference type="Proteomes" id="UP000651482"/>
    </source>
</evidence>
<accession>A0A926HTE9</accession>